<dbReference type="InterPro" id="IPR003228">
    <property type="entry name" value="TFIID_TAF12_dom"/>
</dbReference>
<dbReference type="FunFam" id="1.10.20.10:FF:000037">
    <property type="entry name" value="Transcription initiation factor TFIID subunit 12"/>
    <property type="match status" value="1"/>
</dbReference>
<dbReference type="CDD" id="cd07981">
    <property type="entry name" value="HFD_TAF12"/>
    <property type="match status" value="1"/>
</dbReference>
<comment type="subcellular location">
    <subcellularLocation>
        <location evidence="1">Nucleus</location>
    </subcellularLocation>
</comment>
<comment type="similarity">
    <text evidence="2">Belongs to the TAF12 family.</text>
</comment>
<keyword evidence="3" id="KW-0805">Transcription regulation</keyword>
<dbReference type="OrthoDB" id="2193432at2759"/>
<dbReference type="SUPFAM" id="SSF47113">
    <property type="entry name" value="Histone-fold"/>
    <property type="match status" value="1"/>
</dbReference>
<dbReference type="InterPro" id="IPR037794">
    <property type="entry name" value="TAF12"/>
</dbReference>
<feature type="compositionally biased region" description="Basic and acidic residues" evidence="6">
    <location>
        <begin position="274"/>
        <end position="294"/>
    </location>
</feature>
<evidence type="ECO:0000256" key="2">
    <source>
        <dbReference type="ARBA" id="ARBA00007530"/>
    </source>
</evidence>
<feature type="compositionally biased region" description="Polar residues" evidence="6">
    <location>
        <begin position="488"/>
        <end position="497"/>
    </location>
</feature>
<keyword evidence="8" id="KW-0396">Initiation factor</keyword>
<accession>A0A6A5Z8T1</accession>
<dbReference type="GO" id="GO:0000124">
    <property type="term" value="C:SAGA complex"/>
    <property type="evidence" value="ECO:0007669"/>
    <property type="project" value="InterPro"/>
</dbReference>
<evidence type="ECO:0000256" key="1">
    <source>
        <dbReference type="ARBA" id="ARBA00004123"/>
    </source>
</evidence>
<dbReference type="GO" id="GO:0017025">
    <property type="term" value="F:TBP-class protein binding"/>
    <property type="evidence" value="ECO:0007669"/>
    <property type="project" value="TreeGrafter"/>
</dbReference>
<dbReference type="PANTHER" id="PTHR12264:SF21">
    <property type="entry name" value="TRANSCRIPTION INITIATION FACTOR TFIID SUBUNIT 12"/>
    <property type="match status" value="1"/>
</dbReference>
<feature type="compositionally biased region" description="Polar residues" evidence="6">
    <location>
        <begin position="348"/>
        <end position="367"/>
    </location>
</feature>
<evidence type="ECO:0000256" key="3">
    <source>
        <dbReference type="ARBA" id="ARBA00023015"/>
    </source>
</evidence>
<evidence type="ECO:0000256" key="4">
    <source>
        <dbReference type="ARBA" id="ARBA00023163"/>
    </source>
</evidence>
<keyword evidence="8" id="KW-0648">Protein biosynthesis</keyword>
<name>A0A6A5Z8T1_9PLEO</name>
<keyword evidence="9" id="KW-1185">Reference proteome</keyword>
<feature type="domain" description="Transcription initiation factor TFIID subunit 12" evidence="7">
    <location>
        <begin position="538"/>
        <end position="607"/>
    </location>
</feature>
<gene>
    <name evidence="8" type="ORF">BDV96DRAFT_646492</name>
</gene>
<evidence type="ECO:0000259" key="7">
    <source>
        <dbReference type="Pfam" id="PF03847"/>
    </source>
</evidence>
<evidence type="ECO:0000256" key="5">
    <source>
        <dbReference type="ARBA" id="ARBA00023242"/>
    </source>
</evidence>
<feature type="compositionally biased region" description="Low complexity" evidence="6">
    <location>
        <begin position="401"/>
        <end position="415"/>
    </location>
</feature>
<keyword evidence="4" id="KW-0804">Transcription</keyword>
<dbReference type="AlphaFoldDB" id="A0A6A5Z8T1"/>
<evidence type="ECO:0000313" key="9">
    <source>
        <dbReference type="Proteomes" id="UP000799770"/>
    </source>
</evidence>
<feature type="compositionally biased region" description="Low complexity" evidence="6">
    <location>
        <begin position="152"/>
        <end position="180"/>
    </location>
</feature>
<feature type="region of interest" description="Disordered" evidence="6">
    <location>
        <begin position="57"/>
        <end position="182"/>
    </location>
</feature>
<dbReference type="GO" id="GO:0046982">
    <property type="term" value="F:protein heterodimerization activity"/>
    <property type="evidence" value="ECO:0007669"/>
    <property type="project" value="InterPro"/>
</dbReference>
<dbReference type="EMBL" id="ML977323">
    <property type="protein sequence ID" value="KAF2115494.1"/>
    <property type="molecule type" value="Genomic_DNA"/>
</dbReference>
<feature type="compositionally biased region" description="Polar residues" evidence="6">
    <location>
        <begin position="443"/>
        <end position="459"/>
    </location>
</feature>
<sequence length="648" mass="72125">MSNPQAQGSQPQQPQQNVQLLKADDLPKLQSLSDDLRQKYRPVLQNFWALMQAKPLASPEHQQARAKLQEWSSKLIAQERQWRAKNRQQNPGQPPQQQPPGQLGQPGQSSQQPQQAQPNQQSQQPQQPVKVEQPAPAQPPQPQPQPQPQAQPQPNQQANQGQQQQQQQQQQGARPAGQQNTQQQINPEIIRHVQNFTYHLPPQGPQAGTPDGDHKLKELRNSYLMALNKQEKSTHRVKAYQNMIEQRNKGGQDVPPELLSQKTQAEQEYANAKRYVEEFRRRQAQWKQEHEQRKMSQSGQGGPGPQQQPPPPGPPQAQPQQPQQPQQTLKQEPQVKVEQQQMHPLPGSVQQQQPNVQAPSVTQNQQPVRPPPAPHSQSMPQPNQFAQPGQPHAQQPPRPQINPAQANAHAHAQQQTNSPHPQSAASATGQPVPLTHQAAVNAAQRSYSNTEPQRTSTPLQGHGGNFHPPGSREREQLNNPKMPIPRTLNVTTPQPVSMGQARPTMSGPTNGAPGPMGQPVINKFPQFQLEGEGDRVLSKRKLDELVRQVTGGSEDQLTPEVEEAVLQLADDFVDTVISSACKLSKLRESPSLDIRDIQLVLERNYNIRIPGYASDEIRTVRKLVPAPGWTQKMNAVQAAKVMGGKTDI</sequence>
<evidence type="ECO:0000313" key="8">
    <source>
        <dbReference type="EMBL" id="KAF2115494.1"/>
    </source>
</evidence>
<dbReference type="Pfam" id="PF03847">
    <property type="entry name" value="TFIID_20kDa"/>
    <property type="match status" value="1"/>
</dbReference>
<feature type="compositionally biased region" description="Low complexity" evidence="6">
    <location>
        <begin position="318"/>
        <end position="341"/>
    </location>
</feature>
<dbReference type="GO" id="GO:0005669">
    <property type="term" value="C:transcription factor TFIID complex"/>
    <property type="evidence" value="ECO:0007669"/>
    <property type="project" value="InterPro"/>
</dbReference>
<protein>
    <submittedName>
        <fullName evidence="8">Transcription initiation factor TFIID subunit A-domain-containing protein</fullName>
    </submittedName>
</protein>
<reference evidence="8" key="1">
    <citation type="journal article" date="2020" name="Stud. Mycol.">
        <title>101 Dothideomycetes genomes: a test case for predicting lifestyles and emergence of pathogens.</title>
        <authorList>
            <person name="Haridas S."/>
            <person name="Albert R."/>
            <person name="Binder M."/>
            <person name="Bloem J."/>
            <person name="Labutti K."/>
            <person name="Salamov A."/>
            <person name="Andreopoulos B."/>
            <person name="Baker S."/>
            <person name="Barry K."/>
            <person name="Bills G."/>
            <person name="Bluhm B."/>
            <person name="Cannon C."/>
            <person name="Castanera R."/>
            <person name="Culley D."/>
            <person name="Daum C."/>
            <person name="Ezra D."/>
            <person name="Gonzalez J."/>
            <person name="Henrissat B."/>
            <person name="Kuo A."/>
            <person name="Liang C."/>
            <person name="Lipzen A."/>
            <person name="Lutzoni F."/>
            <person name="Magnuson J."/>
            <person name="Mondo S."/>
            <person name="Nolan M."/>
            <person name="Ohm R."/>
            <person name="Pangilinan J."/>
            <person name="Park H.-J."/>
            <person name="Ramirez L."/>
            <person name="Alfaro M."/>
            <person name="Sun H."/>
            <person name="Tritt A."/>
            <person name="Yoshinaga Y."/>
            <person name="Zwiers L.-H."/>
            <person name="Turgeon B."/>
            <person name="Goodwin S."/>
            <person name="Spatafora J."/>
            <person name="Crous P."/>
            <person name="Grigoriev I."/>
        </authorList>
    </citation>
    <scope>NUCLEOTIDE SEQUENCE</scope>
    <source>
        <strain evidence="8">CBS 627.86</strain>
    </source>
</reference>
<dbReference type="GO" id="GO:0051123">
    <property type="term" value="P:RNA polymerase II preinitiation complex assembly"/>
    <property type="evidence" value="ECO:0007669"/>
    <property type="project" value="TreeGrafter"/>
</dbReference>
<feature type="region of interest" description="Disordered" evidence="6">
    <location>
        <begin position="247"/>
        <end position="504"/>
    </location>
</feature>
<proteinExistence type="inferred from homology"/>
<dbReference type="GO" id="GO:0003677">
    <property type="term" value="F:DNA binding"/>
    <property type="evidence" value="ECO:0007669"/>
    <property type="project" value="TreeGrafter"/>
</dbReference>
<dbReference type="PANTHER" id="PTHR12264">
    <property type="entry name" value="TRANSCRIPTION INITIATION FACTOR TFIID SUBUNIT 12"/>
    <property type="match status" value="1"/>
</dbReference>
<organism evidence="8 9">
    <name type="scientific">Lophiotrema nucula</name>
    <dbReference type="NCBI Taxonomy" id="690887"/>
    <lineage>
        <taxon>Eukaryota</taxon>
        <taxon>Fungi</taxon>
        <taxon>Dikarya</taxon>
        <taxon>Ascomycota</taxon>
        <taxon>Pezizomycotina</taxon>
        <taxon>Dothideomycetes</taxon>
        <taxon>Pleosporomycetidae</taxon>
        <taxon>Pleosporales</taxon>
        <taxon>Lophiotremataceae</taxon>
        <taxon>Lophiotrema</taxon>
    </lineage>
</organism>
<feature type="compositionally biased region" description="Low complexity" evidence="6">
    <location>
        <begin position="99"/>
        <end position="135"/>
    </location>
</feature>
<feature type="compositionally biased region" description="Polar residues" evidence="6">
    <location>
        <begin position="416"/>
        <end position="429"/>
    </location>
</feature>
<dbReference type="Proteomes" id="UP000799770">
    <property type="component" value="Unassembled WGS sequence"/>
</dbReference>
<evidence type="ECO:0000256" key="6">
    <source>
        <dbReference type="SAM" id="MobiDB-lite"/>
    </source>
</evidence>
<dbReference type="Gene3D" id="1.10.20.10">
    <property type="entry name" value="Histone, subunit A"/>
    <property type="match status" value="1"/>
</dbReference>
<keyword evidence="5" id="KW-0539">Nucleus</keyword>
<dbReference type="GO" id="GO:0003743">
    <property type="term" value="F:translation initiation factor activity"/>
    <property type="evidence" value="ECO:0007669"/>
    <property type="project" value="UniProtKB-KW"/>
</dbReference>
<dbReference type="InterPro" id="IPR009072">
    <property type="entry name" value="Histone-fold"/>
</dbReference>
<feature type="compositionally biased region" description="Pro residues" evidence="6">
    <location>
        <begin position="136"/>
        <end position="151"/>
    </location>
</feature>
<feature type="compositionally biased region" description="Polar residues" evidence="6">
    <location>
        <begin position="375"/>
        <end position="386"/>
    </location>
</feature>
<feature type="compositionally biased region" description="Pro residues" evidence="6">
    <location>
        <begin position="306"/>
        <end position="317"/>
    </location>
</feature>